<dbReference type="EMBL" id="MKJU01000032">
    <property type="protein sequence ID" value="OHU87337.1"/>
    <property type="molecule type" value="Genomic_DNA"/>
</dbReference>
<protein>
    <submittedName>
        <fullName evidence="1">Transcriptional antiterminator Rof</fullName>
    </submittedName>
</protein>
<dbReference type="Pfam" id="PF07073">
    <property type="entry name" value="ROF"/>
    <property type="match status" value="1"/>
</dbReference>
<reference evidence="1 2" key="1">
    <citation type="submission" date="2016-09" db="EMBL/GenBank/DDBJ databases">
        <title>Pseudoalteromonas amylolytica sp. nov., isolated from the surface seawater.</title>
        <authorList>
            <person name="Wu Y.-H."/>
            <person name="Cheng H."/>
            <person name="Jin X.-B."/>
            <person name="Wang C.-S."/>
            <person name="Xu X.-W."/>
        </authorList>
    </citation>
    <scope>NUCLEOTIDE SEQUENCE [LARGE SCALE GENOMIC DNA]</scope>
    <source>
        <strain evidence="1 2">JW1</strain>
    </source>
</reference>
<evidence type="ECO:0000313" key="2">
    <source>
        <dbReference type="Proteomes" id="UP000179786"/>
    </source>
</evidence>
<sequence>MYQYPIRLTLKTGEVVTGIALDTKRNEARQECIQLNQGEKTSLVVLDEIQKLVVTINNPHVSEITFLTS</sequence>
<dbReference type="InterPro" id="IPR023534">
    <property type="entry name" value="Rof/RNase_P-like"/>
</dbReference>
<comment type="caution">
    <text evidence="1">The sequence shown here is derived from an EMBL/GenBank/DDBJ whole genome shotgun (WGS) entry which is preliminary data.</text>
</comment>
<dbReference type="InterPro" id="IPR038626">
    <property type="entry name" value="Rof-like_sf"/>
</dbReference>
<dbReference type="Gene3D" id="2.30.30.400">
    <property type="entry name" value="Rof-like"/>
    <property type="match status" value="1"/>
</dbReference>
<proteinExistence type="predicted"/>
<accession>A0A1S1MQ30</accession>
<dbReference type="Proteomes" id="UP000179786">
    <property type="component" value="Unassembled WGS sequence"/>
</dbReference>
<gene>
    <name evidence="1" type="ORF">BET10_20605</name>
</gene>
<organism evidence="1 2">
    <name type="scientific">Pseudoalteromonas amylolytica</name>
    <dbReference type="NCBI Taxonomy" id="1859457"/>
    <lineage>
        <taxon>Bacteria</taxon>
        <taxon>Pseudomonadati</taxon>
        <taxon>Pseudomonadota</taxon>
        <taxon>Gammaproteobacteria</taxon>
        <taxon>Alteromonadales</taxon>
        <taxon>Pseudoalteromonadaceae</taxon>
        <taxon>Pseudoalteromonas</taxon>
    </lineage>
</organism>
<evidence type="ECO:0000313" key="1">
    <source>
        <dbReference type="EMBL" id="OHU87337.1"/>
    </source>
</evidence>
<keyword evidence="2" id="KW-1185">Reference proteome</keyword>
<name>A0A1S1MQ30_9GAMM</name>
<dbReference type="SUPFAM" id="SSF101744">
    <property type="entry name" value="Rof/RNase P subunit-like"/>
    <property type="match status" value="1"/>
</dbReference>
<dbReference type="AlphaFoldDB" id="A0A1S1MQ30"/>
<dbReference type="STRING" id="1859457.BET10_20605"/>
<dbReference type="InterPro" id="IPR009778">
    <property type="entry name" value="ROF"/>
</dbReference>